<dbReference type="Gene3D" id="3.40.50.720">
    <property type="entry name" value="NAD(P)-binding Rossmann-like Domain"/>
    <property type="match status" value="1"/>
</dbReference>
<dbReference type="RefSeq" id="WP_189061679.1">
    <property type="nucleotide sequence ID" value="NZ_BMMK01000047.1"/>
</dbReference>
<evidence type="ECO:0000313" key="2">
    <source>
        <dbReference type="EMBL" id="GGM80316.1"/>
    </source>
</evidence>
<protein>
    <submittedName>
        <fullName evidence="2">dTDP-glucose 4,6-dehydratase</fullName>
    </submittedName>
</protein>
<dbReference type="InterPro" id="IPR036291">
    <property type="entry name" value="NAD(P)-bd_dom_sf"/>
</dbReference>
<dbReference type="PANTHER" id="PTHR48079">
    <property type="entry name" value="PROTEIN YEEZ"/>
    <property type="match status" value="1"/>
</dbReference>
<keyword evidence="3" id="KW-1185">Reference proteome</keyword>
<gene>
    <name evidence="2" type="ORF">GCM10012275_58710</name>
</gene>
<dbReference type="GO" id="GO:0005737">
    <property type="term" value="C:cytoplasm"/>
    <property type="evidence" value="ECO:0007669"/>
    <property type="project" value="TreeGrafter"/>
</dbReference>
<name>A0A8J3CKB0_9PSEU</name>
<dbReference type="GO" id="GO:0004029">
    <property type="term" value="F:aldehyde dehydrogenase (NAD+) activity"/>
    <property type="evidence" value="ECO:0007669"/>
    <property type="project" value="TreeGrafter"/>
</dbReference>
<reference evidence="2" key="1">
    <citation type="journal article" date="2014" name="Int. J. Syst. Evol. Microbiol.">
        <title>Complete genome sequence of Corynebacterium casei LMG S-19264T (=DSM 44701T), isolated from a smear-ripened cheese.</title>
        <authorList>
            <consortium name="US DOE Joint Genome Institute (JGI-PGF)"/>
            <person name="Walter F."/>
            <person name="Albersmeier A."/>
            <person name="Kalinowski J."/>
            <person name="Ruckert C."/>
        </authorList>
    </citation>
    <scope>NUCLEOTIDE SEQUENCE</scope>
    <source>
        <strain evidence="2">CGMCC 4.5737</strain>
    </source>
</reference>
<accession>A0A8J3CKB0</accession>
<evidence type="ECO:0000313" key="3">
    <source>
        <dbReference type="Proteomes" id="UP000637578"/>
    </source>
</evidence>
<dbReference type="InterPro" id="IPR001509">
    <property type="entry name" value="Epimerase_deHydtase"/>
</dbReference>
<dbReference type="InterPro" id="IPR051783">
    <property type="entry name" value="NAD(P)-dependent_oxidoreduct"/>
</dbReference>
<organism evidence="2 3">
    <name type="scientific">Longimycelium tulufanense</name>
    <dbReference type="NCBI Taxonomy" id="907463"/>
    <lineage>
        <taxon>Bacteria</taxon>
        <taxon>Bacillati</taxon>
        <taxon>Actinomycetota</taxon>
        <taxon>Actinomycetes</taxon>
        <taxon>Pseudonocardiales</taxon>
        <taxon>Pseudonocardiaceae</taxon>
        <taxon>Longimycelium</taxon>
    </lineage>
</organism>
<dbReference type="PANTHER" id="PTHR48079:SF6">
    <property type="entry name" value="NAD(P)-BINDING DOMAIN-CONTAINING PROTEIN-RELATED"/>
    <property type="match status" value="1"/>
</dbReference>
<evidence type="ECO:0000259" key="1">
    <source>
        <dbReference type="Pfam" id="PF01370"/>
    </source>
</evidence>
<proteinExistence type="predicted"/>
<reference evidence="2" key="2">
    <citation type="submission" date="2020-09" db="EMBL/GenBank/DDBJ databases">
        <authorList>
            <person name="Sun Q."/>
            <person name="Zhou Y."/>
        </authorList>
    </citation>
    <scope>NUCLEOTIDE SEQUENCE</scope>
    <source>
        <strain evidence="2">CGMCC 4.5737</strain>
    </source>
</reference>
<dbReference type="EMBL" id="BMMK01000047">
    <property type="protein sequence ID" value="GGM80316.1"/>
    <property type="molecule type" value="Genomic_DNA"/>
</dbReference>
<dbReference type="SUPFAM" id="SSF51735">
    <property type="entry name" value="NAD(P)-binding Rossmann-fold domains"/>
    <property type="match status" value="1"/>
</dbReference>
<dbReference type="Proteomes" id="UP000637578">
    <property type="component" value="Unassembled WGS sequence"/>
</dbReference>
<sequence>MRVFVAGATGVVGRQLVPLLIDAGHEVVGTTRRESGMQHLRAQGVIPLRIDMFDHDGLAQAVAESAPDALIHQLTALSDWNLADNARVRREGTRNLVDAVKKAGVTRVVAQSIAWAYEPGDTPADERMPLDLDAPEPRSVTIGGVQALEDIVSEIEQHVILRYGLFYGPGTSHAPGGRTAQQIRDAQVTANEGVTSFVHVVDAARAAVLALDWPSGTVNIVDDEPAPAHEWMPVLAQAVGGPAPERVAGRAAWERGADNTLARTKLGWQPRYLSWRTGFADQS</sequence>
<comment type="caution">
    <text evidence="2">The sequence shown here is derived from an EMBL/GenBank/DDBJ whole genome shotgun (WGS) entry which is preliminary data.</text>
</comment>
<feature type="domain" description="NAD-dependent epimerase/dehydratase" evidence="1">
    <location>
        <begin position="3"/>
        <end position="215"/>
    </location>
</feature>
<dbReference type="Pfam" id="PF01370">
    <property type="entry name" value="Epimerase"/>
    <property type="match status" value="1"/>
</dbReference>
<dbReference type="AlphaFoldDB" id="A0A8J3CKB0"/>